<evidence type="ECO:0000256" key="6">
    <source>
        <dbReference type="ARBA" id="ARBA00022777"/>
    </source>
</evidence>
<comment type="caution">
    <text evidence="11">The sequence shown here is derived from an EMBL/GenBank/DDBJ whole genome shotgun (WGS) entry which is preliminary data.</text>
</comment>
<dbReference type="Gene3D" id="3.20.200.10">
    <property type="entry name" value="MHCK/EF2 kinase"/>
    <property type="match status" value="1"/>
</dbReference>
<keyword evidence="6" id="KW-0418">Kinase</keyword>
<keyword evidence="8" id="KW-0966">Cell projection</keyword>
<comment type="subcellular location">
    <subcellularLocation>
        <location evidence="1">Cell projection</location>
        <location evidence="1">Cilium</location>
    </subcellularLocation>
</comment>
<keyword evidence="9" id="KW-0472">Membrane</keyword>
<evidence type="ECO:0000256" key="9">
    <source>
        <dbReference type="SAM" id="Phobius"/>
    </source>
</evidence>
<accession>X6P735</accession>
<evidence type="ECO:0000259" key="10">
    <source>
        <dbReference type="PROSITE" id="PS51158"/>
    </source>
</evidence>
<keyword evidence="5" id="KW-0677">Repeat</keyword>
<dbReference type="Gene3D" id="3.80.10.10">
    <property type="entry name" value="Ribonuclease Inhibitor"/>
    <property type="match status" value="1"/>
</dbReference>
<evidence type="ECO:0000256" key="3">
    <source>
        <dbReference type="ARBA" id="ARBA00022614"/>
    </source>
</evidence>
<dbReference type="AlphaFoldDB" id="X6P735"/>
<reference evidence="11 12" key="1">
    <citation type="journal article" date="2013" name="Curr. Biol.">
        <title>The Genome of the Foraminiferan Reticulomyxa filosa.</title>
        <authorList>
            <person name="Glockner G."/>
            <person name="Hulsmann N."/>
            <person name="Schleicher M."/>
            <person name="Noegel A.A."/>
            <person name="Eichinger L."/>
            <person name="Gallinger C."/>
            <person name="Pawlowski J."/>
            <person name="Sierra R."/>
            <person name="Euteneuer U."/>
            <person name="Pillet L."/>
            <person name="Moustafa A."/>
            <person name="Platzer M."/>
            <person name="Groth M."/>
            <person name="Szafranski K."/>
            <person name="Schliwa M."/>
        </authorList>
    </citation>
    <scope>NUCLEOTIDE SEQUENCE [LARGE SCALE GENOMIC DNA]</scope>
</reference>
<feature type="transmembrane region" description="Helical" evidence="9">
    <location>
        <begin position="261"/>
        <end position="286"/>
    </location>
</feature>
<keyword evidence="2" id="KW-0723">Serine/threonine-protein kinase</keyword>
<dbReference type="InterPro" id="IPR032675">
    <property type="entry name" value="LRR_dom_sf"/>
</dbReference>
<dbReference type="PANTHER" id="PTHR45973">
    <property type="entry name" value="PROTEIN PHOSPHATASE 1 REGULATORY SUBUNIT SDS22-RELATED"/>
    <property type="match status" value="1"/>
</dbReference>
<dbReference type="SUPFAM" id="SSF52058">
    <property type="entry name" value="L domain-like"/>
    <property type="match status" value="1"/>
</dbReference>
<dbReference type="Pfam" id="PF02816">
    <property type="entry name" value="Alpha_kinase"/>
    <property type="match status" value="1"/>
</dbReference>
<evidence type="ECO:0000256" key="1">
    <source>
        <dbReference type="ARBA" id="ARBA00004138"/>
    </source>
</evidence>
<gene>
    <name evidence="11" type="ORF">RFI_03666</name>
</gene>
<evidence type="ECO:0000256" key="5">
    <source>
        <dbReference type="ARBA" id="ARBA00022737"/>
    </source>
</evidence>
<dbReference type="PROSITE" id="PS51158">
    <property type="entry name" value="ALPHA_KINASE"/>
    <property type="match status" value="1"/>
</dbReference>
<dbReference type="PROSITE" id="PS51450">
    <property type="entry name" value="LRR"/>
    <property type="match status" value="2"/>
</dbReference>
<feature type="transmembrane region" description="Helical" evidence="9">
    <location>
        <begin position="867"/>
        <end position="890"/>
    </location>
</feature>
<sequence length="1182" mass="137304">MDIRWMCVKAHKNKGENTHARFFRRTTLFVSPFERYVYQKLYELVNLSRGSRGRFYLQFRRKYVECIINYYYYFLFIIFQNKTMIQKKNHTHTYKLVAGDIETGTVYSLGSPSSVSSMGVPLVPQSAHAICKNGTAWDRTTFWDRLRCLHVAELFAKDFSKKISKPLHFVNSFVLQLNQRRGAILCYVEEYVPNFSESSVGVSDGHGTKVTHTHVKPTAQGESSVSKHKQAKIQQCIQDAFAHFVFQQSEQLLLITSFKRIGAFATGFCTFTFILYICTYIVYTYIFSCYSQEINQSSKNSEPQVHSRTEGNIYGPGNFGIKAFHEFAKEHKCNEFLYINISKYYNLKKMPGVQLKLEEVNPLDMVSTQSLIYPHKNDVMEKFSRLREFLGGYSILQKKARPLDLYIFSSLQGLTIKSIQIGRLHSIRRLRKHLKYITLENCIQELYDLLEPLIENDPLDLEAKFALNELQGNDIPVMTMDNLALHDAYEQLGNEAKEEKETRGKKKKKYIFPIRLVHFTATNCNISFMHKCFIQLTNLQKLTLNMNCLQEIAHLQHCRQLKDIDLRSNDIRSLQNIHTLIPNVCVLNLQQNKVEDIGDVWKLQNLQVSHTRIHFYLKIKLYIGLALQSDFKNESIENLAKLTNLKCLGLDNNPISAEHDYRTKCLWLLSSVFIHDEYRSFLFDDYLVSPSERGKIKDKISRATCSSAKDTSFPNGSYPCGSSSILSEFSDDLRQSVVKRTDYLLSDSARKSDSQSLNMLSKADNNSVCFVLGFIKHFALLYMILYFTIETIRSSSSQSDTLTEIWSKFPPVVSTFCDEFVRNDLRKQFADYFELSLLCETTKQKTKRTFWGTAPPVIPYTEKKCLVFVYGVKIAILLLRVNFFTIVFIFTQQKNNHARIHTFIYSKKKKKILKGVCYRSITDLKNIIKGFQLQFVKLLFKPNTDPEHMDSDYGTSREFTLITRYRSQSMSLLKLIEAQLDKTGTDIGQGIFELDVSTLFLQRIEEQVSQCHHEEESEDATCNIRLYALFYQPLKLVKPQTIFGVFELDEMEWRDTRCVQSDATKEWLVPRTVILTSTMLYLCDEDYSAWNEAHLTNKPQKKNWFGLSRNSSKTQFLVLETEKISNVTNIRYSSNSLSIEFGHNSDDSFREWMFVSANSKQLLEYDKLDSEIRRILHLKAVH</sequence>
<dbReference type="GO" id="GO:0005524">
    <property type="term" value="F:ATP binding"/>
    <property type="evidence" value="ECO:0007669"/>
    <property type="project" value="InterPro"/>
</dbReference>
<protein>
    <recommendedName>
        <fullName evidence="10">Alpha-type protein kinase domain-containing protein</fullName>
    </recommendedName>
</protein>
<dbReference type="OrthoDB" id="430293at2759"/>
<keyword evidence="3" id="KW-0433">Leucine-rich repeat</keyword>
<evidence type="ECO:0000256" key="2">
    <source>
        <dbReference type="ARBA" id="ARBA00022527"/>
    </source>
</evidence>
<dbReference type="InterPro" id="IPR004166">
    <property type="entry name" value="a-kinase_dom"/>
</dbReference>
<evidence type="ECO:0000256" key="8">
    <source>
        <dbReference type="ARBA" id="ARBA00023273"/>
    </source>
</evidence>
<name>X6P735_RETFI</name>
<dbReference type="InterPro" id="IPR001611">
    <property type="entry name" value="Leu-rich_rpt"/>
</dbReference>
<evidence type="ECO:0000256" key="7">
    <source>
        <dbReference type="ARBA" id="ARBA00023069"/>
    </source>
</evidence>
<dbReference type="InterPro" id="IPR050576">
    <property type="entry name" value="Cilia_flagella_integrity"/>
</dbReference>
<keyword evidence="9" id="KW-1133">Transmembrane helix</keyword>
<keyword evidence="7" id="KW-0969">Cilium</keyword>
<keyword evidence="12" id="KW-1185">Reference proteome</keyword>
<keyword evidence="9" id="KW-0812">Transmembrane</keyword>
<dbReference type="EMBL" id="ASPP01003389">
    <property type="protein sequence ID" value="ETO33442.1"/>
    <property type="molecule type" value="Genomic_DNA"/>
</dbReference>
<proteinExistence type="predicted"/>
<feature type="domain" description="Alpha-type protein kinase" evidence="10">
    <location>
        <begin position="14"/>
        <end position="350"/>
    </location>
</feature>
<feature type="transmembrane region" description="Helical" evidence="9">
    <location>
        <begin position="770"/>
        <end position="789"/>
    </location>
</feature>
<organism evidence="11 12">
    <name type="scientific">Reticulomyxa filosa</name>
    <dbReference type="NCBI Taxonomy" id="46433"/>
    <lineage>
        <taxon>Eukaryota</taxon>
        <taxon>Sar</taxon>
        <taxon>Rhizaria</taxon>
        <taxon>Retaria</taxon>
        <taxon>Foraminifera</taxon>
        <taxon>Monothalamids</taxon>
        <taxon>Reticulomyxidae</taxon>
        <taxon>Reticulomyxa</taxon>
    </lineage>
</organism>
<dbReference type="Proteomes" id="UP000023152">
    <property type="component" value="Unassembled WGS sequence"/>
</dbReference>
<dbReference type="GO" id="GO:0004674">
    <property type="term" value="F:protein serine/threonine kinase activity"/>
    <property type="evidence" value="ECO:0007669"/>
    <property type="project" value="UniProtKB-KW"/>
</dbReference>
<evidence type="ECO:0000256" key="4">
    <source>
        <dbReference type="ARBA" id="ARBA00022679"/>
    </source>
</evidence>
<keyword evidence="4" id="KW-0808">Transferase</keyword>
<dbReference type="PANTHER" id="PTHR45973:SF9">
    <property type="entry name" value="LEUCINE-RICH REPEAT-CONTAINING PROTEIN 46"/>
    <property type="match status" value="1"/>
</dbReference>
<evidence type="ECO:0000313" key="12">
    <source>
        <dbReference type="Proteomes" id="UP000023152"/>
    </source>
</evidence>
<evidence type="ECO:0000313" key="11">
    <source>
        <dbReference type="EMBL" id="ETO33442.1"/>
    </source>
</evidence>